<dbReference type="EMBL" id="FZOU01000006">
    <property type="protein sequence ID" value="SNT23978.1"/>
    <property type="molecule type" value="Genomic_DNA"/>
</dbReference>
<feature type="signal peptide" evidence="1">
    <location>
        <begin position="1"/>
        <end position="21"/>
    </location>
</feature>
<keyword evidence="3" id="KW-1185">Reference proteome</keyword>
<accession>A0A239L243</accession>
<feature type="chain" id="PRO_5012195997" description="MetA-pathway of phenol degradation" evidence="1">
    <location>
        <begin position="22"/>
        <end position="306"/>
    </location>
</feature>
<evidence type="ECO:0000256" key="1">
    <source>
        <dbReference type="SAM" id="SignalP"/>
    </source>
</evidence>
<protein>
    <recommendedName>
        <fullName evidence="4">MetA-pathway of phenol degradation</fullName>
    </recommendedName>
</protein>
<dbReference type="RefSeq" id="WP_089409368.1">
    <property type="nucleotide sequence ID" value="NZ_FZOU01000006.1"/>
</dbReference>
<keyword evidence="1" id="KW-0732">Signal</keyword>
<dbReference type="OrthoDB" id="108296at2"/>
<name>A0A239L243_9BACT</name>
<evidence type="ECO:0008006" key="4">
    <source>
        <dbReference type="Google" id="ProtNLM"/>
    </source>
</evidence>
<proteinExistence type="predicted"/>
<dbReference type="Proteomes" id="UP000198356">
    <property type="component" value="Unassembled WGS sequence"/>
</dbReference>
<evidence type="ECO:0000313" key="2">
    <source>
        <dbReference type="EMBL" id="SNT23978.1"/>
    </source>
</evidence>
<organism evidence="2 3">
    <name type="scientific">Granulicella rosea</name>
    <dbReference type="NCBI Taxonomy" id="474952"/>
    <lineage>
        <taxon>Bacteria</taxon>
        <taxon>Pseudomonadati</taxon>
        <taxon>Acidobacteriota</taxon>
        <taxon>Terriglobia</taxon>
        <taxon>Terriglobales</taxon>
        <taxon>Acidobacteriaceae</taxon>
        <taxon>Granulicella</taxon>
    </lineage>
</organism>
<sequence length="306" mass="32536">MFSSKPFLGLLFLLLAAPAFAQTPATQEAGSTTASASTNDSGPAGIIPEVKGFNASLGTSSQHDSSNGWSSVLTPNVAYRLNRFFSADVGVPIYGYINVDANTGTKAKPIYGYATKRGVLGDTALSVHGEAHPDFFDYNGSATLGLPSGNTNYGLGAGQVTYNFNNHFEHEFGIFAPDIELGIADSSALIGARVRKSYVSVGTLAHFQAGGSFELPHDLSFEVEAYEELPLTTSTIYSTTGKGKKKVTTATNTGAAEDNGFSTSLDIPLQRHITLSGFYNRSLRNKIDTAGFSFTFLLRAKPKQKE</sequence>
<gene>
    <name evidence="2" type="ORF">SAMN05421770_10619</name>
</gene>
<evidence type="ECO:0000313" key="3">
    <source>
        <dbReference type="Proteomes" id="UP000198356"/>
    </source>
</evidence>
<dbReference type="AlphaFoldDB" id="A0A239L243"/>
<reference evidence="2 3" key="1">
    <citation type="submission" date="2017-06" db="EMBL/GenBank/DDBJ databases">
        <authorList>
            <person name="Kim H.J."/>
            <person name="Triplett B.A."/>
        </authorList>
    </citation>
    <scope>NUCLEOTIDE SEQUENCE [LARGE SCALE GENOMIC DNA]</scope>
    <source>
        <strain evidence="2 3">DSM 18704</strain>
    </source>
</reference>